<protein>
    <submittedName>
        <fullName evidence="1">Uncharacterized protein</fullName>
    </submittedName>
</protein>
<name>A0ACB9J3W6_9ASTR</name>
<proteinExistence type="predicted"/>
<sequence>MTVVPDNGRRQEEREKILERERLRGRERTWRALSPSTTKDGCGGSRWQRRLGFRRWHVRRRHHIHTTEAFHGENSRWVVFHGAVGSVNPDLVSSNSDLFTSTLSGARSLVEG</sequence>
<gene>
    <name evidence="1" type="ORF">L1987_14526</name>
</gene>
<keyword evidence="2" id="KW-1185">Reference proteome</keyword>
<accession>A0ACB9J3W6</accession>
<reference evidence="2" key="1">
    <citation type="journal article" date="2022" name="Mol. Ecol. Resour.">
        <title>The genomes of chicory, endive, great burdock and yacon provide insights into Asteraceae palaeo-polyploidization history and plant inulin production.</title>
        <authorList>
            <person name="Fan W."/>
            <person name="Wang S."/>
            <person name="Wang H."/>
            <person name="Wang A."/>
            <person name="Jiang F."/>
            <person name="Liu H."/>
            <person name="Zhao H."/>
            <person name="Xu D."/>
            <person name="Zhang Y."/>
        </authorList>
    </citation>
    <scope>NUCLEOTIDE SEQUENCE [LARGE SCALE GENOMIC DNA]</scope>
    <source>
        <strain evidence="2">cv. Yunnan</strain>
    </source>
</reference>
<comment type="caution">
    <text evidence="1">The sequence shown here is derived from an EMBL/GenBank/DDBJ whole genome shotgun (WGS) entry which is preliminary data.</text>
</comment>
<evidence type="ECO:0000313" key="1">
    <source>
        <dbReference type="EMBL" id="KAI3814879.1"/>
    </source>
</evidence>
<reference evidence="1 2" key="2">
    <citation type="journal article" date="2022" name="Mol. Ecol. Resour.">
        <title>The genomes of chicory, endive, great burdock and yacon provide insights into Asteraceae paleo-polyploidization history and plant inulin production.</title>
        <authorList>
            <person name="Fan W."/>
            <person name="Wang S."/>
            <person name="Wang H."/>
            <person name="Wang A."/>
            <person name="Jiang F."/>
            <person name="Liu H."/>
            <person name="Zhao H."/>
            <person name="Xu D."/>
            <person name="Zhang Y."/>
        </authorList>
    </citation>
    <scope>NUCLEOTIDE SEQUENCE [LARGE SCALE GENOMIC DNA]</scope>
    <source>
        <strain evidence="2">cv. Yunnan</strain>
        <tissue evidence="1">Leaves</tissue>
    </source>
</reference>
<organism evidence="1 2">
    <name type="scientific">Smallanthus sonchifolius</name>
    <dbReference type="NCBI Taxonomy" id="185202"/>
    <lineage>
        <taxon>Eukaryota</taxon>
        <taxon>Viridiplantae</taxon>
        <taxon>Streptophyta</taxon>
        <taxon>Embryophyta</taxon>
        <taxon>Tracheophyta</taxon>
        <taxon>Spermatophyta</taxon>
        <taxon>Magnoliopsida</taxon>
        <taxon>eudicotyledons</taxon>
        <taxon>Gunneridae</taxon>
        <taxon>Pentapetalae</taxon>
        <taxon>asterids</taxon>
        <taxon>campanulids</taxon>
        <taxon>Asterales</taxon>
        <taxon>Asteraceae</taxon>
        <taxon>Asteroideae</taxon>
        <taxon>Heliantheae alliance</taxon>
        <taxon>Millerieae</taxon>
        <taxon>Smallanthus</taxon>
    </lineage>
</organism>
<dbReference type="Proteomes" id="UP001056120">
    <property type="component" value="Linkage Group LG05"/>
</dbReference>
<dbReference type="EMBL" id="CM042022">
    <property type="protein sequence ID" value="KAI3814879.1"/>
    <property type="molecule type" value="Genomic_DNA"/>
</dbReference>
<evidence type="ECO:0000313" key="2">
    <source>
        <dbReference type="Proteomes" id="UP001056120"/>
    </source>
</evidence>